<dbReference type="EMBL" id="ML996694">
    <property type="protein sequence ID" value="KAF2400735.1"/>
    <property type="molecule type" value="Genomic_DNA"/>
</dbReference>
<feature type="signal peptide" evidence="1">
    <location>
        <begin position="1"/>
        <end position="23"/>
    </location>
</feature>
<feature type="chain" id="PRO_5026314935" description="Secreted protein" evidence="1">
    <location>
        <begin position="24"/>
        <end position="97"/>
    </location>
</feature>
<accession>A0A6G1HYC2</accession>
<keyword evidence="1" id="KW-0732">Signal</keyword>
<keyword evidence="3" id="KW-1185">Reference proteome</keyword>
<evidence type="ECO:0008006" key="4">
    <source>
        <dbReference type="Google" id="ProtNLM"/>
    </source>
</evidence>
<name>A0A6G1HYC2_9PEZI</name>
<dbReference type="Proteomes" id="UP000799640">
    <property type="component" value="Unassembled WGS sequence"/>
</dbReference>
<reference evidence="2" key="1">
    <citation type="journal article" date="2020" name="Stud. Mycol.">
        <title>101 Dothideomycetes genomes: a test case for predicting lifestyles and emergence of pathogens.</title>
        <authorList>
            <person name="Haridas S."/>
            <person name="Albert R."/>
            <person name="Binder M."/>
            <person name="Bloem J."/>
            <person name="Labutti K."/>
            <person name="Salamov A."/>
            <person name="Andreopoulos B."/>
            <person name="Baker S."/>
            <person name="Barry K."/>
            <person name="Bills G."/>
            <person name="Bluhm B."/>
            <person name="Cannon C."/>
            <person name="Castanera R."/>
            <person name="Culley D."/>
            <person name="Daum C."/>
            <person name="Ezra D."/>
            <person name="Gonzalez J."/>
            <person name="Henrissat B."/>
            <person name="Kuo A."/>
            <person name="Liang C."/>
            <person name="Lipzen A."/>
            <person name="Lutzoni F."/>
            <person name="Magnuson J."/>
            <person name="Mondo S."/>
            <person name="Nolan M."/>
            <person name="Ohm R."/>
            <person name="Pangilinan J."/>
            <person name="Park H.-J."/>
            <person name="Ramirez L."/>
            <person name="Alfaro M."/>
            <person name="Sun H."/>
            <person name="Tritt A."/>
            <person name="Yoshinaga Y."/>
            <person name="Zwiers L.-H."/>
            <person name="Turgeon B."/>
            <person name="Goodwin S."/>
            <person name="Spatafora J."/>
            <person name="Crous P."/>
            <person name="Grigoriev I."/>
        </authorList>
    </citation>
    <scope>NUCLEOTIDE SEQUENCE</scope>
    <source>
        <strain evidence="2">CBS 262.69</strain>
    </source>
</reference>
<protein>
    <recommendedName>
        <fullName evidence="4">Secreted protein</fullName>
    </recommendedName>
</protein>
<sequence>MSSSSRSIWCLAFVVSFAYMAYPEPMLAVKEKALQYQNCVLTEHGLSDRAGSYIVCRQPRVYQSSCHWYQWLPKAITSQYICASWYRDLMKPHVLSK</sequence>
<proteinExistence type="predicted"/>
<dbReference type="AlphaFoldDB" id="A0A6G1HYC2"/>
<organism evidence="2 3">
    <name type="scientific">Trichodelitschia bisporula</name>
    <dbReference type="NCBI Taxonomy" id="703511"/>
    <lineage>
        <taxon>Eukaryota</taxon>
        <taxon>Fungi</taxon>
        <taxon>Dikarya</taxon>
        <taxon>Ascomycota</taxon>
        <taxon>Pezizomycotina</taxon>
        <taxon>Dothideomycetes</taxon>
        <taxon>Dothideomycetes incertae sedis</taxon>
        <taxon>Phaeotrichales</taxon>
        <taxon>Phaeotrichaceae</taxon>
        <taxon>Trichodelitschia</taxon>
    </lineage>
</organism>
<evidence type="ECO:0000313" key="2">
    <source>
        <dbReference type="EMBL" id="KAF2400735.1"/>
    </source>
</evidence>
<evidence type="ECO:0000313" key="3">
    <source>
        <dbReference type="Proteomes" id="UP000799640"/>
    </source>
</evidence>
<evidence type="ECO:0000256" key="1">
    <source>
        <dbReference type="SAM" id="SignalP"/>
    </source>
</evidence>
<gene>
    <name evidence="2" type="ORF">EJ06DRAFT_403796</name>
</gene>